<reference evidence="8" key="1">
    <citation type="submission" date="2021-09" db="EMBL/GenBank/DDBJ databases">
        <authorList>
            <consortium name="AG Swart"/>
            <person name="Singh M."/>
            <person name="Singh A."/>
            <person name="Seah K."/>
            <person name="Emmerich C."/>
        </authorList>
    </citation>
    <scope>NUCLEOTIDE SEQUENCE</scope>
    <source>
        <strain evidence="8">ATCC30299</strain>
    </source>
</reference>
<dbReference type="EMBL" id="CAJZBQ010000021">
    <property type="protein sequence ID" value="CAG9318710.1"/>
    <property type="molecule type" value="Genomic_DNA"/>
</dbReference>
<protein>
    <recommendedName>
        <fullName evidence="10">ALA-interacting subunit</fullName>
    </recommendedName>
</protein>
<name>A0AAU9IXF7_9CILI</name>
<keyword evidence="3 7" id="KW-0812">Transmembrane</keyword>
<organism evidence="8 9">
    <name type="scientific">Blepharisma stoltei</name>
    <dbReference type="NCBI Taxonomy" id="1481888"/>
    <lineage>
        <taxon>Eukaryota</taxon>
        <taxon>Sar</taxon>
        <taxon>Alveolata</taxon>
        <taxon>Ciliophora</taxon>
        <taxon>Postciliodesmatophora</taxon>
        <taxon>Heterotrichea</taxon>
        <taxon>Heterotrichida</taxon>
        <taxon>Blepharismidae</taxon>
        <taxon>Blepharisma</taxon>
    </lineage>
</organism>
<dbReference type="Proteomes" id="UP001162131">
    <property type="component" value="Unassembled WGS sequence"/>
</dbReference>
<dbReference type="AlphaFoldDB" id="A0AAU9IXF7"/>
<dbReference type="GO" id="GO:0005783">
    <property type="term" value="C:endoplasmic reticulum"/>
    <property type="evidence" value="ECO:0007669"/>
    <property type="project" value="TreeGrafter"/>
</dbReference>
<dbReference type="Pfam" id="PF03381">
    <property type="entry name" value="CDC50"/>
    <property type="match status" value="1"/>
</dbReference>
<feature type="transmembrane region" description="Helical" evidence="7">
    <location>
        <begin position="281"/>
        <end position="302"/>
    </location>
</feature>
<evidence type="ECO:0008006" key="10">
    <source>
        <dbReference type="Google" id="ProtNLM"/>
    </source>
</evidence>
<proteinExistence type="inferred from homology"/>
<evidence type="ECO:0000313" key="8">
    <source>
        <dbReference type="EMBL" id="CAG9318710.1"/>
    </source>
</evidence>
<gene>
    <name evidence="8" type="ORF">BSTOLATCC_MIC22080</name>
</gene>
<evidence type="ECO:0000256" key="7">
    <source>
        <dbReference type="SAM" id="Phobius"/>
    </source>
</evidence>
<evidence type="ECO:0000256" key="6">
    <source>
        <dbReference type="PIRNR" id="PIRNR015840"/>
    </source>
</evidence>
<dbReference type="GO" id="GO:0005794">
    <property type="term" value="C:Golgi apparatus"/>
    <property type="evidence" value="ECO:0007669"/>
    <property type="project" value="TreeGrafter"/>
</dbReference>
<evidence type="ECO:0000256" key="5">
    <source>
        <dbReference type="ARBA" id="ARBA00023136"/>
    </source>
</evidence>
<keyword evidence="5 6" id="KW-0472">Membrane</keyword>
<evidence type="ECO:0000313" key="9">
    <source>
        <dbReference type="Proteomes" id="UP001162131"/>
    </source>
</evidence>
<evidence type="ECO:0000256" key="2">
    <source>
        <dbReference type="ARBA" id="ARBA00009457"/>
    </source>
</evidence>
<comment type="similarity">
    <text evidence="2 6">Belongs to the CDC50/LEM3 family.</text>
</comment>
<evidence type="ECO:0000256" key="3">
    <source>
        <dbReference type="ARBA" id="ARBA00022692"/>
    </source>
</evidence>
<evidence type="ECO:0000256" key="1">
    <source>
        <dbReference type="ARBA" id="ARBA00004141"/>
    </source>
</evidence>
<accession>A0AAU9IXF7</accession>
<dbReference type="PANTHER" id="PTHR10926">
    <property type="entry name" value="CELL CYCLE CONTROL PROTEIN 50"/>
    <property type="match status" value="1"/>
</dbReference>
<dbReference type="PANTHER" id="PTHR10926:SF0">
    <property type="entry name" value="CDC50, ISOFORM A"/>
    <property type="match status" value="1"/>
</dbReference>
<dbReference type="GO" id="GO:0005886">
    <property type="term" value="C:plasma membrane"/>
    <property type="evidence" value="ECO:0007669"/>
    <property type="project" value="TreeGrafter"/>
</dbReference>
<keyword evidence="9" id="KW-1185">Reference proteome</keyword>
<feature type="transmembrane region" description="Helical" evidence="7">
    <location>
        <begin position="32"/>
        <end position="51"/>
    </location>
</feature>
<dbReference type="InterPro" id="IPR005045">
    <property type="entry name" value="CDC50/LEM3_fam"/>
</dbReference>
<evidence type="ECO:0000256" key="4">
    <source>
        <dbReference type="ARBA" id="ARBA00022989"/>
    </source>
</evidence>
<dbReference type="PIRSF" id="PIRSF015840">
    <property type="entry name" value="DUF284_TM_euk"/>
    <property type="match status" value="1"/>
</dbReference>
<comment type="caution">
    <text evidence="8">The sequence shown here is derived from an EMBL/GenBank/DDBJ whole genome shotgun (WGS) entry which is preliminary data.</text>
</comment>
<sequence length="321" mass="37584">MEERKSRRPKDNALKQQRLWAYQPIHTLKSTVIVLSVSGTLFFIFGIVLYVEADQVKEYSERYDNHIGCNGTWDKPATCEIEIDIDDRMENPVYIYYQLYNFYQNYRLYVKSRSYVQLRGDSMTSTEHAKCSPIKKVKDLDLKRDVSWKNTPLSESQDANPCGLVAKSVFNDTYALYYSENTTRINISEKDIAWKSDRDYMFKRTSDYEDSEWIDVEDEHFIVWMRNAPMPTFRKLWGIIKQDLESGVYRLQIKDNYDVSRWSGEKHIVFSTANSLGGKNYFLGLVFLSAGGMCVVAIIFFCGMSMFSKKKVIDPAHLKWK</sequence>
<comment type="subcellular location">
    <subcellularLocation>
        <location evidence="1">Membrane</location>
        <topology evidence="1">Multi-pass membrane protein</topology>
    </subcellularLocation>
</comment>
<keyword evidence="4 7" id="KW-1133">Transmembrane helix</keyword>